<gene>
    <name evidence="2" type="ordered locus">PHZ_c1553</name>
</gene>
<keyword evidence="1" id="KW-0732">Signal</keyword>
<evidence type="ECO:0000313" key="3">
    <source>
        <dbReference type="Proteomes" id="UP000001868"/>
    </source>
</evidence>
<evidence type="ECO:0000256" key="1">
    <source>
        <dbReference type="SAM" id="SignalP"/>
    </source>
</evidence>
<feature type="chain" id="PRO_5002821904" description="DUF4402 domain-containing protein" evidence="1">
    <location>
        <begin position="22"/>
        <end position="169"/>
    </location>
</feature>
<reference evidence="2 3" key="1">
    <citation type="journal article" date="2008" name="BMC Genomics">
        <title>Complete genome of Phenylobacterium zucineum - a novel facultative intracellular bacterium isolated from human erythroleukemia cell line K562.</title>
        <authorList>
            <person name="Luo Y."/>
            <person name="Xu X."/>
            <person name="Ding Z."/>
            <person name="Liu Z."/>
            <person name="Zhang B."/>
            <person name="Yan Z."/>
            <person name="Sun J."/>
            <person name="Hu S."/>
            <person name="Hu X."/>
        </authorList>
    </citation>
    <scope>NUCLEOTIDE SEQUENCE [LARGE SCALE GENOMIC DNA]</scope>
    <source>
        <strain evidence="2 3">HLK1</strain>
    </source>
</reference>
<sequence>MRRALILGVAALASAACGVQAAVSATASSPVRISFVRPVGINIGNTMTLPSVSVAPVIRTGALGARASTSVRSPGNAQLTIRGQPGDVVSTTVPESFTVVRSGGEESLTVKTNTSAEYQIGSGDVVLGGAILNGNTMSVDIGGSLNLASAQNLVPGPYEGVLVVVVQYN</sequence>
<dbReference type="Pfam" id="PF14352">
    <property type="entry name" value="DUF4402"/>
    <property type="match status" value="1"/>
</dbReference>
<dbReference type="AlphaFoldDB" id="B4RAF7"/>
<dbReference type="Proteomes" id="UP000001868">
    <property type="component" value="Chromosome"/>
</dbReference>
<dbReference type="EMBL" id="CP000747">
    <property type="protein sequence ID" value="ACG77964.1"/>
    <property type="molecule type" value="Genomic_DNA"/>
</dbReference>
<dbReference type="PROSITE" id="PS51257">
    <property type="entry name" value="PROKAR_LIPOPROTEIN"/>
    <property type="match status" value="1"/>
</dbReference>
<evidence type="ECO:0000313" key="2">
    <source>
        <dbReference type="EMBL" id="ACG77964.1"/>
    </source>
</evidence>
<dbReference type="OrthoDB" id="7211136at2"/>
<keyword evidence="3" id="KW-1185">Reference proteome</keyword>
<dbReference type="STRING" id="450851.PHZ_c1553"/>
<accession>B4RAF7</accession>
<protein>
    <recommendedName>
        <fullName evidence="4">DUF4402 domain-containing protein</fullName>
    </recommendedName>
</protein>
<dbReference type="RefSeq" id="WP_012522107.1">
    <property type="nucleotide sequence ID" value="NC_011144.1"/>
</dbReference>
<feature type="signal peptide" evidence="1">
    <location>
        <begin position="1"/>
        <end position="21"/>
    </location>
</feature>
<dbReference type="GO" id="GO:0003824">
    <property type="term" value="F:catalytic activity"/>
    <property type="evidence" value="ECO:0007669"/>
    <property type="project" value="UniProtKB-ARBA"/>
</dbReference>
<organism evidence="2 3">
    <name type="scientific">Phenylobacterium zucineum (strain HLK1)</name>
    <dbReference type="NCBI Taxonomy" id="450851"/>
    <lineage>
        <taxon>Bacteria</taxon>
        <taxon>Pseudomonadati</taxon>
        <taxon>Pseudomonadota</taxon>
        <taxon>Alphaproteobacteria</taxon>
        <taxon>Caulobacterales</taxon>
        <taxon>Caulobacteraceae</taxon>
        <taxon>Phenylobacterium</taxon>
    </lineage>
</organism>
<evidence type="ECO:0008006" key="4">
    <source>
        <dbReference type="Google" id="ProtNLM"/>
    </source>
</evidence>
<proteinExistence type="predicted"/>
<dbReference type="KEGG" id="pzu:PHZ_c1553"/>
<dbReference type="InterPro" id="IPR025514">
    <property type="entry name" value="DUF4402"/>
</dbReference>
<dbReference type="HOGENOM" id="CLU_1577047_0_0_5"/>
<name>B4RAF7_PHEZH</name>